<keyword evidence="3 6" id="KW-0687">Ribonucleoprotein</keyword>
<evidence type="ECO:0000256" key="1">
    <source>
        <dbReference type="ARBA" id="ARBA00008553"/>
    </source>
</evidence>
<comment type="caution">
    <text evidence="9">The sequence shown here is derived from an EMBL/GenBank/DDBJ whole genome shotgun (WGS) entry which is preliminary data.</text>
</comment>
<dbReference type="GO" id="GO:1990904">
    <property type="term" value="C:ribonucleoprotein complex"/>
    <property type="evidence" value="ECO:0007669"/>
    <property type="project" value="UniProtKB-KW"/>
</dbReference>
<dbReference type="STRING" id="1797690.A3B23_00095"/>
<dbReference type="Proteomes" id="UP000178744">
    <property type="component" value="Unassembled WGS sequence"/>
</dbReference>
<evidence type="ECO:0000259" key="7">
    <source>
        <dbReference type="Pfam" id="PF00281"/>
    </source>
</evidence>
<gene>
    <name evidence="9" type="ORF">A3B23_00095</name>
</gene>
<dbReference type="GO" id="GO:0003735">
    <property type="term" value="F:structural constituent of ribosome"/>
    <property type="evidence" value="ECO:0007669"/>
    <property type="project" value="InterPro"/>
</dbReference>
<dbReference type="InterPro" id="IPR002132">
    <property type="entry name" value="Ribosomal_uL5"/>
</dbReference>
<name>A0A1G1Z6B8_9BACT</name>
<evidence type="ECO:0000256" key="6">
    <source>
        <dbReference type="RuleBase" id="RU003930"/>
    </source>
</evidence>
<dbReference type="AlphaFoldDB" id="A0A1G1Z6B8"/>
<keyword evidence="2 6" id="KW-0689">Ribosomal protein</keyword>
<reference evidence="9 10" key="1">
    <citation type="journal article" date="2016" name="Nat. Commun.">
        <title>Thousands of microbial genomes shed light on interconnected biogeochemical processes in an aquifer system.</title>
        <authorList>
            <person name="Anantharaman K."/>
            <person name="Brown C.T."/>
            <person name="Hug L.A."/>
            <person name="Sharon I."/>
            <person name="Castelle C.J."/>
            <person name="Probst A.J."/>
            <person name="Thomas B.C."/>
            <person name="Singh A."/>
            <person name="Wilkins M.J."/>
            <person name="Karaoz U."/>
            <person name="Brodie E.L."/>
            <person name="Williams K.H."/>
            <person name="Hubbard S.S."/>
            <person name="Banfield J.F."/>
        </authorList>
    </citation>
    <scope>NUCLEOTIDE SEQUENCE [LARGE SCALE GENOMIC DNA]</scope>
</reference>
<dbReference type="EMBL" id="MHIY01000007">
    <property type="protein sequence ID" value="OGY60165.1"/>
    <property type="molecule type" value="Genomic_DNA"/>
</dbReference>
<dbReference type="PIRSF" id="PIRSF002161">
    <property type="entry name" value="Ribosomal_L5"/>
    <property type="match status" value="1"/>
</dbReference>
<protein>
    <recommendedName>
        <fullName evidence="4">Large ribosomal subunit protein uL5</fullName>
    </recommendedName>
    <alternativeName>
        <fullName evidence="5">50S ribosomal protein L5</fullName>
    </alternativeName>
</protein>
<dbReference type="GO" id="GO:0005840">
    <property type="term" value="C:ribosome"/>
    <property type="evidence" value="ECO:0007669"/>
    <property type="project" value="UniProtKB-KW"/>
</dbReference>
<evidence type="ECO:0000313" key="9">
    <source>
        <dbReference type="EMBL" id="OGY60165.1"/>
    </source>
</evidence>
<dbReference type="Pfam" id="PF00281">
    <property type="entry name" value="Ribosomal_L5"/>
    <property type="match status" value="1"/>
</dbReference>
<feature type="domain" description="Large ribosomal subunit protein uL5 C-terminal" evidence="8">
    <location>
        <begin position="64"/>
        <end position="155"/>
    </location>
</feature>
<feature type="domain" description="Large ribosomal subunit protein uL5 N-terminal" evidence="7">
    <location>
        <begin position="1"/>
        <end position="59"/>
    </location>
</feature>
<evidence type="ECO:0000256" key="3">
    <source>
        <dbReference type="ARBA" id="ARBA00023274"/>
    </source>
</evidence>
<evidence type="ECO:0000313" key="10">
    <source>
        <dbReference type="Proteomes" id="UP000178744"/>
    </source>
</evidence>
<evidence type="ECO:0000259" key="8">
    <source>
        <dbReference type="Pfam" id="PF00673"/>
    </source>
</evidence>
<sequence>MQSHRLTKIVVSSGVGKLRSNVKFDESILPKIVADFSTIVGQKPAPRGAKKSIATFKTRTGDVVGLVATLRGKRMNDFLSRLVNVALPRVRDFRGIDPKNFDSRGNLSIGIKEHTIFPEINPEKTPTTFGLQVTFTTDTKTKEEGIALCRKLGIPLKKA</sequence>
<dbReference type="Gene3D" id="3.30.1440.10">
    <property type="match status" value="1"/>
</dbReference>
<dbReference type="InterPro" id="IPR022803">
    <property type="entry name" value="Ribosomal_uL5_dom_sf"/>
</dbReference>
<comment type="similarity">
    <text evidence="1 6">Belongs to the universal ribosomal protein uL5 family.</text>
</comment>
<dbReference type="FunFam" id="3.30.1440.10:FF:000001">
    <property type="entry name" value="50S ribosomal protein L5"/>
    <property type="match status" value="1"/>
</dbReference>
<proteinExistence type="inferred from homology"/>
<dbReference type="PANTHER" id="PTHR11994">
    <property type="entry name" value="60S RIBOSOMAL PROTEIN L11-RELATED"/>
    <property type="match status" value="1"/>
</dbReference>
<dbReference type="InterPro" id="IPR031310">
    <property type="entry name" value="Ribosomal_uL5_N"/>
</dbReference>
<dbReference type="SUPFAM" id="SSF55282">
    <property type="entry name" value="RL5-like"/>
    <property type="match status" value="1"/>
</dbReference>
<dbReference type="Pfam" id="PF00673">
    <property type="entry name" value="Ribosomal_L5_C"/>
    <property type="match status" value="1"/>
</dbReference>
<organism evidence="9 10">
    <name type="scientific">Candidatus Colwellbacteria bacterium RIFCSPLOWO2_01_FULL_48_10</name>
    <dbReference type="NCBI Taxonomy" id="1797690"/>
    <lineage>
        <taxon>Bacteria</taxon>
        <taxon>Candidatus Colwelliibacteriota</taxon>
    </lineage>
</organism>
<evidence type="ECO:0000256" key="5">
    <source>
        <dbReference type="ARBA" id="ARBA00035461"/>
    </source>
</evidence>
<dbReference type="GO" id="GO:0006412">
    <property type="term" value="P:translation"/>
    <property type="evidence" value="ECO:0007669"/>
    <property type="project" value="InterPro"/>
</dbReference>
<dbReference type="InterPro" id="IPR031309">
    <property type="entry name" value="Ribosomal_uL5_C"/>
</dbReference>
<evidence type="ECO:0000256" key="2">
    <source>
        <dbReference type="ARBA" id="ARBA00022980"/>
    </source>
</evidence>
<accession>A0A1G1Z6B8</accession>
<evidence type="ECO:0000256" key="4">
    <source>
        <dbReference type="ARBA" id="ARBA00035245"/>
    </source>
</evidence>